<dbReference type="Gene3D" id="6.10.140.1740">
    <property type="match status" value="1"/>
</dbReference>
<evidence type="ECO:0000256" key="9">
    <source>
        <dbReference type="PIRSR" id="PIRSR628651-51"/>
    </source>
</evidence>
<dbReference type="InterPro" id="IPR019787">
    <property type="entry name" value="Znf_PHD-finger"/>
</dbReference>
<feature type="region of interest" description="Disordered" evidence="12">
    <location>
        <begin position="243"/>
        <end position="373"/>
    </location>
</feature>
<sequence>MVNPRATASMPSSSSSSTQLNTAYSLSLLSEYTHTLDSLPLDLSRSIGDLRELDAVLSSSMINFTAKIHALTCMIEERRGTKEERLYLLHEIAEEAGRLKYGGDDKIRVACTAADTLKAHSAHIYTLAERMPEFDVALLRRRTAYPHVSDKSFMPLNMDTGRRRRGGAGSSGLLGGAGAVDPSPAKRKRVVRDEEIDIGGVRSPHKRERLLGEGVNPRSRLGRGKKCVYPLFYSSTVQLTKRETKTCTRNERAPSPSESLVSVTSHLPSQNAHHANGTSSTRGGASSAHASGLGNSNASGRNANGTSTGNKRRGGGAGANNNSSNSNNNNNRVSTPLSNDFPSHNPNSSLSASHRGNGLSSSHHPSTSSNLAGYVNGSGGGAGGGGGGGVLANGNGGHYYNGTGAGGDHTHSVSGTPDLNIPSNQLLAGPGMVPGFARSASVHSNVTNANGTSGGGRNGNTVNSAGGGGTDAGSGEAGDMDGDNDDNRTYCYCDGVSYGEMIACDDENCEREWFHLSCIGLTVCPEGSWFCDTCKNKRNTKRTGRGGKRRAAGTRAGKA</sequence>
<evidence type="ECO:0000256" key="1">
    <source>
        <dbReference type="ARBA" id="ARBA00004123"/>
    </source>
</evidence>
<feature type="binding site" evidence="9">
    <location>
        <position position="534"/>
    </location>
    <ligand>
        <name>Zn(2+)</name>
        <dbReference type="ChEBI" id="CHEBI:29105"/>
        <label>2</label>
    </ligand>
</feature>
<organism evidence="14 15">
    <name type="scientific">Leucocoprinus leucothites</name>
    <dbReference type="NCBI Taxonomy" id="201217"/>
    <lineage>
        <taxon>Eukaryota</taxon>
        <taxon>Fungi</taxon>
        <taxon>Dikarya</taxon>
        <taxon>Basidiomycota</taxon>
        <taxon>Agaricomycotina</taxon>
        <taxon>Agaricomycetes</taxon>
        <taxon>Agaricomycetidae</taxon>
        <taxon>Agaricales</taxon>
        <taxon>Agaricineae</taxon>
        <taxon>Agaricaceae</taxon>
        <taxon>Leucocoprinus</taxon>
    </lineage>
</organism>
<dbReference type="PROSITE" id="PS50016">
    <property type="entry name" value="ZF_PHD_2"/>
    <property type="match status" value="1"/>
</dbReference>
<feature type="compositionally biased region" description="Polar residues" evidence="12">
    <location>
        <begin position="333"/>
        <end position="354"/>
    </location>
</feature>
<evidence type="ECO:0000256" key="7">
    <source>
        <dbReference type="ARBA" id="ARBA00023242"/>
    </source>
</evidence>
<dbReference type="InterPro" id="IPR024610">
    <property type="entry name" value="ING_N_histone-binding"/>
</dbReference>
<feature type="site" description="Histone H3K4me3 binding" evidence="8">
    <location>
        <position position="490"/>
    </location>
</feature>
<dbReference type="GO" id="GO:0008270">
    <property type="term" value="F:zinc ion binding"/>
    <property type="evidence" value="ECO:0007669"/>
    <property type="project" value="UniProtKB-KW"/>
</dbReference>
<dbReference type="SMART" id="SM00249">
    <property type="entry name" value="PHD"/>
    <property type="match status" value="1"/>
</dbReference>
<feature type="compositionally biased region" description="Gly residues" evidence="12">
    <location>
        <begin position="465"/>
        <end position="476"/>
    </location>
</feature>
<feature type="compositionally biased region" description="Basic and acidic residues" evidence="12">
    <location>
        <begin position="243"/>
        <end position="252"/>
    </location>
</feature>
<feature type="compositionally biased region" description="Low complexity" evidence="12">
    <location>
        <begin position="360"/>
        <end position="373"/>
    </location>
</feature>
<accession>A0A8H5D4I5</accession>
<feature type="site" description="Histone H3K4me3 binding" evidence="8">
    <location>
        <position position="505"/>
    </location>
</feature>
<dbReference type="PANTHER" id="PTHR10333">
    <property type="entry name" value="INHIBITOR OF GROWTH PROTEIN"/>
    <property type="match status" value="1"/>
</dbReference>
<dbReference type="GO" id="GO:0005634">
    <property type="term" value="C:nucleus"/>
    <property type="evidence" value="ECO:0007669"/>
    <property type="project" value="UniProtKB-SubCell"/>
</dbReference>
<evidence type="ECO:0000256" key="8">
    <source>
        <dbReference type="PIRSR" id="PIRSR628651-50"/>
    </source>
</evidence>
<name>A0A8H5D4I5_9AGAR</name>
<comment type="function">
    <text evidence="11">Component of an histone acetyltransferase complex.</text>
</comment>
<evidence type="ECO:0000256" key="3">
    <source>
        <dbReference type="ARBA" id="ARBA00022723"/>
    </source>
</evidence>
<evidence type="ECO:0000256" key="5">
    <source>
        <dbReference type="ARBA" id="ARBA00022833"/>
    </source>
</evidence>
<feature type="site" description="Histone H3K4me3 binding" evidence="8">
    <location>
        <position position="513"/>
    </location>
</feature>
<keyword evidence="6 11" id="KW-0156">Chromatin regulator</keyword>
<evidence type="ECO:0000313" key="15">
    <source>
        <dbReference type="Proteomes" id="UP000559027"/>
    </source>
</evidence>
<evidence type="ECO:0000256" key="10">
    <source>
        <dbReference type="PROSITE-ProRule" id="PRU00146"/>
    </source>
</evidence>
<keyword evidence="5 9" id="KW-0862">Zinc</keyword>
<dbReference type="InterPro" id="IPR011011">
    <property type="entry name" value="Znf_FYVE_PHD"/>
</dbReference>
<feature type="binding site" evidence="9">
    <location>
        <position position="518"/>
    </location>
    <ligand>
        <name>Zn(2+)</name>
        <dbReference type="ChEBI" id="CHEBI:29105"/>
        <label>1</label>
    </ligand>
</feature>
<dbReference type="GO" id="GO:0000785">
    <property type="term" value="C:chromatin"/>
    <property type="evidence" value="ECO:0007669"/>
    <property type="project" value="UniProtKB-ARBA"/>
</dbReference>
<feature type="compositionally biased region" description="Low complexity" evidence="12">
    <location>
        <begin position="319"/>
        <end position="332"/>
    </location>
</feature>
<dbReference type="GO" id="GO:0006355">
    <property type="term" value="P:regulation of DNA-templated transcription"/>
    <property type="evidence" value="ECO:0007669"/>
    <property type="project" value="TreeGrafter"/>
</dbReference>
<feature type="binding site" evidence="9">
    <location>
        <position position="493"/>
    </location>
    <ligand>
        <name>Zn(2+)</name>
        <dbReference type="ChEBI" id="CHEBI:29105"/>
        <label>1</label>
    </ligand>
</feature>
<feature type="region of interest" description="Disordered" evidence="12">
    <location>
        <begin position="165"/>
        <end position="188"/>
    </location>
</feature>
<feature type="binding site" evidence="9">
    <location>
        <position position="504"/>
    </location>
    <ligand>
        <name>Zn(2+)</name>
        <dbReference type="ChEBI" id="CHEBI:29105"/>
        <label>2</label>
    </ligand>
</feature>
<feature type="binding site" evidence="9">
    <location>
        <position position="491"/>
    </location>
    <ligand>
        <name>Zn(2+)</name>
        <dbReference type="ChEBI" id="CHEBI:29105"/>
        <label>1</label>
    </ligand>
</feature>
<evidence type="ECO:0000256" key="11">
    <source>
        <dbReference type="RuleBase" id="RU361213"/>
    </source>
</evidence>
<feature type="compositionally biased region" description="Low complexity" evidence="12">
    <location>
        <begin position="275"/>
        <end position="309"/>
    </location>
</feature>
<keyword evidence="7 11" id="KW-0539">Nucleus</keyword>
<dbReference type="InterPro" id="IPR028651">
    <property type="entry name" value="ING_fam"/>
</dbReference>
<gene>
    <name evidence="14" type="ORF">D9756_006094</name>
</gene>
<dbReference type="PANTHER" id="PTHR10333:SF42">
    <property type="entry name" value="INHIBITOR OF GROWTH PROTEIN 5"/>
    <property type="match status" value="1"/>
</dbReference>
<feature type="compositionally biased region" description="Gly residues" evidence="12">
    <location>
        <begin position="167"/>
        <end position="178"/>
    </location>
</feature>
<keyword evidence="4 10" id="KW-0863">Zinc-finger</keyword>
<proteinExistence type="inferred from homology"/>
<evidence type="ECO:0000259" key="13">
    <source>
        <dbReference type="PROSITE" id="PS50016"/>
    </source>
</evidence>
<dbReference type="EMBL" id="JAACJO010000011">
    <property type="protein sequence ID" value="KAF5352553.1"/>
    <property type="molecule type" value="Genomic_DNA"/>
</dbReference>
<feature type="domain" description="PHD-type" evidence="13">
    <location>
        <begin position="488"/>
        <end position="537"/>
    </location>
</feature>
<dbReference type="Pfam" id="PF12998">
    <property type="entry name" value="ING"/>
    <property type="match status" value="1"/>
</dbReference>
<protein>
    <recommendedName>
        <fullName evidence="11">Chromatin modification-related protein</fullName>
    </recommendedName>
</protein>
<dbReference type="OrthoDB" id="2505961at2759"/>
<dbReference type="InterPro" id="IPR019786">
    <property type="entry name" value="Zinc_finger_PHD-type_CS"/>
</dbReference>
<comment type="domain">
    <text evidence="11">The PHD-type zinc finger mediates the binding to H3K4me3.</text>
</comment>
<dbReference type="SMART" id="SM01408">
    <property type="entry name" value="ING"/>
    <property type="match status" value="1"/>
</dbReference>
<comment type="caution">
    <text evidence="14">The sequence shown here is derived from an EMBL/GenBank/DDBJ whole genome shotgun (WGS) entry which is preliminary data.</text>
</comment>
<evidence type="ECO:0000313" key="14">
    <source>
        <dbReference type="EMBL" id="KAF5352553.1"/>
    </source>
</evidence>
<dbReference type="AlphaFoldDB" id="A0A8H5D4I5"/>
<evidence type="ECO:0000256" key="4">
    <source>
        <dbReference type="ARBA" id="ARBA00022771"/>
    </source>
</evidence>
<dbReference type="GO" id="GO:0006325">
    <property type="term" value="P:chromatin organization"/>
    <property type="evidence" value="ECO:0007669"/>
    <property type="project" value="UniProtKB-KW"/>
</dbReference>
<feature type="region of interest" description="Disordered" evidence="12">
    <location>
        <begin position="540"/>
        <end position="559"/>
    </location>
</feature>
<dbReference type="CDD" id="cd16859">
    <property type="entry name" value="ING_ING4_5"/>
    <property type="match status" value="1"/>
</dbReference>
<keyword evidence="3 9" id="KW-0479">Metal-binding</keyword>
<reference evidence="14 15" key="1">
    <citation type="journal article" date="2020" name="ISME J.">
        <title>Uncovering the hidden diversity of litter-decomposition mechanisms in mushroom-forming fungi.</title>
        <authorList>
            <person name="Floudas D."/>
            <person name="Bentzer J."/>
            <person name="Ahren D."/>
            <person name="Johansson T."/>
            <person name="Persson P."/>
            <person name="Tunlid A."/>
        </authorList>
    </citation>
    <scope>NUCLEOTIDE SEQUENCE [LARGE SCALE GENOMIC DNA]</scope>
    <source>
        <strain evidence="14 15">CBS 146.42</strain>
    </source>
</reference>
<feature type="region of interest" description="Disordered" evidence="12">
    <location>
        <begin position="445"/>
        <end position="481"/>
    </location>
</feature>
<comment type="subcellular location">
    <subcellularLocation>
        <location evidence="1 11">Nucleus</location>
    </subcellularLocation>
</comment>
<evidence type="ECO:0000256" key="2">
    <source>
        <dbReference type="ARBA" id="ARBA00010210"/>
    </source>
</evidence>
<feature type="binding site" evidence="9">
    <location>
        <position position="509"/>
    </location>
    <ligand>
        <name>Zn(2+)</name>
        <dbReference type="ChEBI" id="CHEBI:29105"/>
        <label>2</label>
    </ligand>
</feature>
<feature type="site" description="Histone H3K4me3 binding" evidence="8">
    <location>
        <position position="501"/>
    </location>
</feature>
<feature type="compositionally biased region" description="Polar residues" evidence="12">
    <location>
        <begin position="256"/>
        <end position="273"/>
    </location>
</feature>
<dbReference type="InterPro" id="IPR001965">
    <property type="entry name" value="Znf_PHD"/>
</dbReference>
<evidence type="ECO:0000256" key="6">
    <source>
        <dbReference type="ARBA" id="ARBA00022853"/>
    </source>
</evidence>
<evidence type="ECO:0000256" key="12">
    <source>
        <dbReference type="SAM" id="MobiDB-lite"/>
    </source>
</evidence>
<dbReference type="CDD" id="cd15505">
    <property type="entry name" value="PHD_ING"/>
    <property type="match status" value="1"/>
</dbReference>
<dbReference type="Gene3D" id="3.30.40.10">
    <property type="entry name" value="Zinc/RING finger domain, C3HC4 (zinc finger)"/>
    <property type="match status" value="1"/>
</dbReference>
<comment type="similarity">
    <text evidence="2 11">Belongs to the ING family.</text>
</comment>
<dbReference type="InterPro" id="IPR013083">
    <property type="entry name" value="Znf_RING/FYVE/PHD"/>
</dbReference>
<keyword evidence="15" id="KW-1185">Reference proteome</keyword>
<dbReference type="SUPFAM" id="SSF57903">
    <property type="entry name" value="FYVE/PHD zinc finger"/>
    <property type="match status" value="1"/>
</dbReference>
<dbReference type="PROSITE" id="PS01359">
    <property type="entry name" value="ZF_PHD_1"/>
    <property type="match status" value="1"/>
</dbReference>
<feature type="binding site" evidence="9">
    <location>
        <position position="515"/>
    </location>
    <ligand>
        <name>Zn(2+)</name>
        <dbReference type="ChEBI" id="CHEBI:29105"/>
        <label>1</label>
    </ligand>
</feature>
<feature type="binding site" evidence="9">
    <location>
        <position position="531"/>
    </location>
    <ligand>
        <name>Zn(2+)</name>
        <dbReference type="ChEBI" id="CHEBI:29105"/>
        <label>2</label>
    </ligand>
</feature>
<dbReference type="Proteomes" id="UP000559027">
    <property type="component" value="Unassembled WGS sequence"/>
</dbReference>
<comment type="subunit">
    <text evidence="11">Component of an histone acetyltransferase complex. Interacts with H3K4me3 and to a lesser extent with H3K4me2.</text>
</comment>